<sequence>MDFLPLGFSRTAVIVSGLAAPAGLVGGPHVVRFIRTSKLQRTYVFDDPSLPDTVDRLLTQNADAARPLPD</sequence>
<evidence type="ECO:0000256" key="1">
    <source>
        <dbReference type="SAM" id="Phobius"/>
    </source>
</evidence>
<name>A0A1B2ECK4_9HYPH</name>
<dbReference type="KEGG" id="moc:BB934_05110"/>
<proteinExistence type="predicted"/>
<organism evidence="2">
    <name type="scientific">Microvirga ossetica</name>
    <dbReference type="NCBI Taxonomy" id="1882682"/>
    <lineage>
        <taxon>Bacteria</taxon>
        <taxon>Pseudomonadati</taxon>
        <taxon>Pseudomonadota</taxon>
        <taxon>Alphaproteobacteria</taxon>
        <taxon>Hyphomicrobiales</taxon>
        <taxon>Methylobacteriaceae</taxon>
        <taxon>Microvirga</taxon>
    </lineage>
</organism>
<accession>A0A1B2ECK4</accession>
<feature type="transmembrane region" description="Helical" evidence="1">
    <location>
        <begin position="12"/>
        <end position="31"/>
    </location>
</feature>
<dbReference type="EMBL" id="CP016616">
    <property type="protein sequence ID" value="ANY77688.1"/>
    <property type="molecule type" value="Genomic_DNA"/>
</dbReference>
<evidence type="ECO:0000313" key="2">
    <source>
        <dbReference type="EMBL" id="ANY77688.1"/>
    </source>
</evidence>
<protein>
    <submittedName>
        <fullName evidence="2">Uncharacterized protein</fullName>
    </submittedName>
</protein>
<gene>
    <name evidence="2" type="ORF">BB934_05110</name>
</gene>
<keyword evidence="1" id="KW-0812">Transmembrane</keyword>
<keyword evidence="1" id="KW-1133">Transmembrane helix</keyword>
<keyword evidence="1" id="KW-0472">Membrane</keyword>
<reference evidence="2" key="1">
    <citation type="submission" date="2016-07" db="EMBL/GenBank/DDBJ databases">
        <title>Microvirga ossetica sp. nov. a new species of rhizobia isolated from root nodules of the legume species Vicia alpestris Steven originated from North Ossetia region in the Caucasus.</title>
        <authorList>
            <person name="Safronova V.I."/>
            <person name="Kuznetsova I.G."/>
            <person name="Sazanova A.L."/>
            <person name="Belimov A."/>
            <person name="Andronov E."/>
            <person name="Osledkin Y.S."/>
            <person name="Onishchuk O.P."/>
            <person name="Kurchak O.N."/>
            <person name="Shaposhnikov A.I."/>
            <person name="Willems A."/>
            <person name="Tikhonovich I.A."/>
        </authorList>
    </citation>
    <scope>NUCLEOTIDE SEQUENCE [LARGE SCALE GENOMIC DNA]</scope>
    <source>
        <strain evidence="2">V5/3M</strain>
    </source>
</reference>
<dbReference type="AlphaFoldDB" id="A0A1B2ECK4"/>